<organism evidence="11 12">
    <name type="scientific">Luteibacter jiangsuensis</name>
    <dbReference type="NCBI Taxonomy" id="637577"/>
    <lineage>
        <taxon>Bacteria</taxon>
        <taxon>Pseudomonadati</taxon>
        <taxon>Pseudomonadota</taxon>
        <taxon>Gammaproteobacteria</taxon>
        <taxon>Lysobacterales</taxon>
        <taxon>Rhodanobacteraceae</taxon>
        <taxon>Luteibacter</taxon>
    </lineage>
</organism>
<feature type="domain" description="Tetrapyrrole biosynthesis uroporphyrinogen III synthase" evidence="10">
    <location>
        <begin position="32"/>
        <end position="252"/>
    </location>
</feature>
<comment type="pathway">
    <text evidence="1 9">Porphyrin-containing compound metabolism; protoporphyrin-IX biosynthesis; coproporphyrinogen-III from 5-aminolevulinate: step 3/4.</text>
</comment>
<keyword evidence="5 9" id="KW-0627">Porphyrin biosynthesis</keyword>
<keyword evidence="4 9" id="KW-0456">Lyase</keyword>
<comment type="similarity">
    <text evidence="2 9">Belongs to the uroporphyrinogen-III synthase family.</text>
</comment>
<accession>A0ABX0Q3B6</accession>
<dbReference type="Pfam" id="PF02602">
    <property type="entry name" value="HEM4"/>
    <property type="match status" value="1"/>
</dbReference>
<comment type="catalytic activity">
    <reaction evidence="8 9">
        <text>hydroxymethylbilane = uroporphyrinogen III + H2O</text>
        <dbReference type="Rhea" id="RHEA:18965"/>
        <dbReference type="ChEBI" id="CHEBI:15377"/>
        <dbReference type="ChEBI" id="CHEBI:57308"/>
        <dbReference type="ChEBI" id="CHEBI:57845"/>
        <dbReference type="EC" id="4.2.1.75"/>
    </reaction>
</comment>
<evidence type="ECO:0000256" key="5">
    <source>
        <dbReference type="ARBA" id="ARBA00023244"/>
    </source>
</evidence>
<comment type="function">
    <text evidence="6 9">Catalyzes cyclization of the linear tetrapyrrole, hydroxymethylbilane, to the macrocyclic uroporphyrinogen III.</text>
</comment>
<gene>
    <name evidence="11" type="ORF">HBF26_06130</name>
</gene>
<dbReference type="Proteomes" id="UP001429601">
    <property type="component" value="Unassembled WGS sequence"/>
</dbReference>
<evidence type="ECO:0000259" key="10">
    <source>
        <dbReference type="Pfam" id="PF02602"/>
    </source>
</evidence>
<protein>
    <recommendedName>
        <fullName evidence="7 9">Uroporphyrinogen-III synthase</fullName>
        <ecNumber evidence="3 9">4.2.1.75</ecNumber>
    </recommendedName>
</protein>
<evidence type="ECO:0000256" key="2">
    <source>
        <dbReference type="ARBA" id="ARBA00008133"/>
    </source>
</evidence>
<keyword evidence="12" id="KW-1185">Reference proteome</keyword>
<evidence type="ECO:0000256" key="7">
    <source>
        <dbReference type="ARBA" id="ARBA00040167"/>
    </source>
</evidence>
<evidence type="ECO:0000313" key="11">
    <source>
        <dbReference type="EMBL" id="NID04454.1"/>
    </source>
</evidence>
<dbReference type="CDD" id="cd06578">
    <property type="entry name" value="HemD"/>
    <property type="match status" value="1"/>
</dbReference>
<proteinExistence type="inferred from homology"/>
<dbReference type="EC" id="4.2.1.75" evidence="3 9"/>
<evidence type="ECO:0000256" key="6">
    <source>
        <dbReference type="ARBA" id="ARBA00037589"/>
    </source>
</evidence>
<dbReference type="PANTHER" id="PTHR38042">
    <property type="entry name" value="UROPORPHYRINOGEN-III SYNTHASE, CHLOROPLASTIC"/>
    <property type="match status" value="1"/>
</dbReference>
<dbReference type="PANTHER" id="PTHR38042:SF1">
    <property type="entry name" value="UROPORPHYRINOGEN-III SYNTHASE, CHLOROPLASTIC"/>
    <property type="match status" value="1"/>
</dbReference>
<evidence type="ECO:0000256" key="4">
    <source>
        <dbReference type="ARBA" id="ARBA00023239"/>
    </source>
</evidence>
<comment type="caution">
    <text evidence="11">The sequence shown here is derived from an EMBL/GenBank/DDBJ whole genome shotgun (WGS) entry which is preliminary data.</text>
</comment>
<dbReference type="Gene3D" id="3.40.50.10090">
    <property type="match status" value="2"/>
</dbReference>
<evidence type="ECO:0000256" key="8">
    <source>
        <dbReference type="ARBA" id="ARBA00048617"/>
    </source>
</evidence>
<evidence type="ECO:0000313" key="12">
    <source>
        <dbReference type="Proteomes" id="UP001429601"/>
    </source>
</evidence>
<dbReference type="InterPro" id="IPR039793">
    <property type="entry name" value="UROS/Hem4"/>
</dbReference>
<dbReference type="EMBL" id="JAAQQR010000002">
    <property type="protein sequence ID" value="NID04454.1"/>
    <property type="molecule type" value="Genomic_DNA"/>
</dbReference>
<evidence type="ECO:0000256" key="1">
    <source>
        <dbReference type="ARBA" id="ARBA00004772"/>
    </source>
</evidence>
<dbReference type="SUPFAM" id="SSF69618">
    <property type="entry name" value="HemD-like"/>
    <property type="match status" value="1"/>
</dbReference>
<name>A0ABX0Q3B6_9GAMM</name>
<dbReference type="InterPro" id="IPR003754">
    <property type="entry name" value="4pyrrol_synth_uPrphyn_synth"/>
</dbReference>
<evidence type="ECO:0000256" key="3">
    <source>
        <dbReference type="ARBA" id="ARBA00013109"/>
    </source>
</evidence>
<dbReference type="InterPro" id="IPR036108">
    <property type="entry name" value="4pyrrol_syn_uPrphyn_synt_sf"/>
</dbReference>
<evidence type="ECO:0000256" key="9">
    <source>
        <dbReference type="RuleBase" id="RU366031"/>
    </source>
</evidence>
<reference evidence="11 12" key="1">
    <citation type="journal article" date="2011" name="Curr. Microbiol.">
        <title>Luteibacter jiangsuensis sp. nov.: a methamidophos-degrading bacterium isolated from a methamidophos-manufacturing factory.</title>
        <authorList>
            <person name="Wang L."/>
            <person name="Wang G.L."/>
            <person name="Li S.P."/>
            <person name="Jiang J.D."/>
        </authorList>
    </citation>
    <scope>NUCLEOTIDE SEQUENCE [LARGE SCALE GENOMIC DNA]</scope>
    <source>
        <strain evidence="11 12">CGMCC 1.10133</strain>
    </source>
</reference>
<sequence>MPDRTLNVVSRSLPLRNVTVVITRPAGTAGPLARRVRKLGGIPISVPGLSLRATEDASAVDAALRRALDGDVLVFTSPAAVRFAADVLPLATQATVVAVGRGTARALKTANVPDARFPEKSQDSEGVLAMPELADLTGRRVALVGAPGGRGLLREQLARRGAALDEIHVYHRVAPRIDRRHIDPLLKLGRRSAVLLSSAEALDHLRRALIAPAWRKLVQAVAVVSSERMRDIAIEAGFERVAVARSALPGDLLKAATEVSFTGR</sequence>